<evidence type="ECO:0000259" key="1">
    <source>
        <dbReference type="Pfam" id="PF03068"/>
    </source>
</evidence>
<accession>A0A919DQR8</accession>
<keyword evidence="3" id="KW-1185">Reference proteome</keyword>
<dbReference type="SUPFAM" id="SSF55909">
    <property type="entry name" value="Pentein"/>
    <property type="match status" value="1"/>
</dbReference>
<name>A0A919DQR8_9ACTN</name>
<dbReference type="GO" id="GO:0005509">
    <property type="term" value="F:calcium ion binding"/>
    <property type="evidence" value="ECO:0007669"/>
    <property type="project" value="InterPro"/>
</dbReference>
<dbReference type="Gene3D" id="3.75.10.10">
    <property type="entry name" value="L-arginine/glycine Amidinotransferase, Chain A"/>
    <property type="match status" value="1"/>
</dbReference>
<comment type="caution">
    <text evidence="2">The sequence shown here is derived from an EMBL/GenBank/DDBJ whole genome shotgun (WGS) entry which is preliminary data.</text>
</comment>
<dbReference type="Pfam" id="PF03068">
    <property type="entry name" value="PAD"/>
    <property type="match status" value="1"/>
</dbReference>
<feature type="domain" description="Protein-arginine deiminase C-terminal" evidence="1">
    <location>
        <begin position="6"/>
        <end position="45"/>
    </location>
</feature>
<dbReference type="InterPro" id="IPR013530">
    <property type="entry name" value="PAD_C"/>
</dbReference>
<reference evidence="2" key="1">
    <citation type="journal article" date="2014" name="Int. J. Syst. Evol. Microbiol.">
        <title>Complete genome sequence of Corynebacterium casei LMG S-19264T (=DSM 44701T), isolated from a smear-ripened cheese.</title>
        <authorList>
            <consortium name="US DOE Joint Genome Institute (JGI-PGF)"/>
            <person name="Walter F."/>
            <person name="Albersmeier A."/>
            <person name="Kalinowski J."/>
            <person name="Ruckert C."/>
        </authorList>
    </citation>
    <scope>NUCLEOTIDE SEQUENCE</scope>
    <source>
        <strain evidence="2">CGMCC 4.7403</strain>
    </source>
</reference>
<dbReference type="AlphaFoldDB" id="A0A919DQR8"/>
<dbReference type="Proteomes" id="UP000603227">
    <property type="component" value="Unassembled WGS sequence"/>
</dbReference>
<dbReference type="GO" id="GO:0004668">
    <property type="term" value="F:protein-arginine deiminase activity"/>
    <property type="evidence" value="ECO:0007669"/>
    <property type="project" value="InterPro"/>
</dbReference>
<reference evidence="2" key="2">
    <citation type="submission" date="2020-09" db="EMBL/GenBank/DDBJ databases">
        <authorList>
            <person name="Sun Q."/>
            <person name="Zhou Y."/>
        </authorList>
    </citation>
    <scope>NUCLEOTIDE SEQUENCE</scope>
    <source>
        <strain evidence="2">CGMCC 4.7403</strain>
    </source>
</reference>
<proteinExistence type="predicted"/>
<dbReference type="RefSeq" id="WP_189788701.1">
    <property type="nucleotide sequence ID" value="NZ_BNAT01000088.1"/>
</dbReference>
<organism evidence="2 3">
    <name type="scientific">Streptomyces capitiformicae</name>
    <dbReference type="NCBI Taxonomy" id="2014920"/>
    <lineage>
        <taxon>Bacteria</taxon>
        <taxon>Bacillati</taxon>
        <taxon>Actinomycetota</taxon>
        <taxon>Actinomycetes</taxon>
        <taxon>Kitasatosporales</taxon>
        <taxon>Streptomycetaceae</taxon>
        <taxon>Streptomyces</taxon>
    </lineage>
</organism>
<sequence length="49" mass="5433">MLTPTTYAKVGMRVRYLDDWRTHQVSAGEVHSGSNTIAPPGTAWWTSAK</sequence>
<gene>
    <name evidence="2" type="ORF">GCM10017771_96310</name>
</gene>
<protein>
    <recommendedName>
        <fullName evidence="1">Protein-arginine deiminase C-terminal domain-containing protein</fullName>
    </recommendedName>
</protein>
<evidence type="ECO:0000313" key="3">
    <source>
        <dbReference type="Proteomes" id="UP000603227"/>
    </source>
</evidence>
<dbReference type="EMBL" id="BNAT01000088">
    <property type="protein sequence ID" value="GHE72468.1"/>
    <property type="molecule type" value="Genomic_DNA"/>
</dbReference>
<dbReference type="GO" id="GO:0005737">
    <property type="term" value="C:cytoplasm"/>
    <property type="evidence" value="ECO:0007669"/>
    <property type="project" value="InterPro"/>
</dbReference>
<evidence type="ECO:0000313" key="2">
    <source>
        <dbReference type="EMBL" id="GHE72468.1"/>
    </source>
</evidence>